<reference evidence="3" key="1">
    <citation type="submission" date="2017-04" db="EMBL/GenBank/DDBJ databases">
        <title>Genome evolution of the luminous symbionts of deep sea anglerfish.</title>
        <authorList>
            <person name="Hendry T.A."/>
        </authorList>
    </citation>
    <scope>NUCLEOTIDE SEQUENCE [LARGE SCALE GENOMIC DNA]</scope>
</reference>
<dbReference type="InterPro" id="IPR025668">
    <property type="entry name" value="Tnp_DDE_dom"/>
</dbReference>
<keyword evidence="3" id="KW-1185">Reference proteome</keyword>
<feature type="domain" description="Transposase DDE" evidence="1">
    <location>
        <begin position="2"/>
        <end position="42"/>
    </location>
</feature>
<name>A0A291B8U0_9GAMM</name>
<dbReference type="Proteomes" id="UP000218160">
    <property type="component" value="Chromosome 1"/>
</dbReference>
<evidence type="ECO:0000313" key="2">
    <source>
        <dbReference type="EMBL" id="ATF09411.1"/>
    </source>
</evidence>
<accession>A0A291B8U0</accession>
<protein>
    <submittedName>
        <fullName evidence="2">Mobile element protein</fullName>
    </submittedName>
</protein>
<sequence>MSCSQYSYISKRSKKINFTFKMKNKGTIQHLAVNSTGLKIYGAGEWKVKKYRSNGK</sequence>
<gene>
    <name evidence="2" type="ORF">BTN50_0904</name>
</gene>
<dbReference type="Pfam" id="PF13737">
    <property type="entry name" value="DDE_Tnp_1_5"/>
    <property type="match status" value="1"/>
</dbReference>
<dbReference type="AlphaFoldDB" id="A0A291B8U0"/>
<dbReference type="EMBL" id="CP020660">
    <property type="protein sequence ID" value="ATF09411.1"/>
    <property type="molecule type" value="Genomic_DNA"/>
</dbReference>
<evidence type="ECO:0000259" key="1">
    <source>
        <dbReference type="Pfam" id="PF13737"/>
    </source>
</evidence>
<evidence type="ECO:0000313" key="3">
    <source>
        <dbReference type="Proteomes" id="UP000218160"/>
    </source>
</evidence>
<proteinExistence type="predicted"/>
<organism evidence="2 3">
    <name type="scientific">Candidatus Enterovibrio altilux</name>
    <dbReference type="NCBI Taxonomy" id="1927128"/>
    <lineage>
        <taxon>Bacteria</taxon>
        <taxon>Pseudomonadati</taxon>
        <taxon>Pseudomonadota</taxon>
        <taxon>Gammaproteobacteria</taxon>
        <taxon>Vibrionales</taxon>
        <taxon>Vibrionaceae</taxon>
        <taxon>Enterovibrio</taxon>
    </lineage>
</organism>
<dbReference type="KEGG" id="elux:BTN50_0904"/>